<gene>
    <name evidence="5" type="ORF">KG104_05050</name>
</gene>
<evidence type="ECO:0000256" key="1">
    <source>
        <dbReference type="ARBA" id="ARBA00023015"/>
    </source>
</evidence>
<dbReference type="InterPro" id="IPR036388">
    <property type="entry name" value="WH-like_DNA-bd_sf"/>
</dbReference>
<evidence type="ECO:0000256" key="2">
    <source>
        <dbReference type="ARBA" id="ARBA00023125"/>
    </source>
</evidence>
<evidence type="ECO:0000313" key="5">
    <source>
        <dbReference type="EMBL" id="QWQ37138.1"/>
    </source>
</evidence>
<dbReference type="Gene3D" id="1.10.10.10">
    <property type="entry name" value="Winged helix-like DNA-binding domain superfamily/Winged helix DNA-binding domain"/>
    <property type="match status" value="1"/>
</dbReference>
<dbReference type="GO" id="GO:0006355">
    <property type="term" value="P:regulation of DNA-templated transcription"/>
    <property type="evidence" value="ECO:0007669"/>
    <property type="project" value="InterPro"/>
</dbReference>
<protein>
    <submittedName>
        <fullName evidence="5">LuxR family transcriptional regulator</fullName>
    </submittedName>
</protein>
<accession>A0A975S7A6</accession>
<keyword evidence="3" id="KW-0804">Transcription</keyword>
<dbReference type="PANTHER" id="PTHR44688:SF16">
    <property type="entry name" value="DNA-BINDING TRANSCRIPTIONAL ACTIVATOR DEVR_DOSR"/>
    <property type="match status" value="1"/>
</dbReference>
<dbReference type="PROSITE" id="PS00622">
    <property type="entry name" value="HTH_LUXR_1"/>
    <property type="match status" value="1"/>
</dbReference>
<dbReference type="InterPro" id="IPR003593">
    <property type="entry name" value="AAA+_ATPase"/>
</dbReference>
<dbReference type="Pfam" id="PF13191">
    <property type="entry name" value="AAA_16"/>
    <property type="match status" value="1"/>
</dbReference>
<keyword evidence="6" id="KW-1185">Reference proteome</keyword>
<dbReference type="CDD" id="cd06170">
    <property type="entry name" value="LuxR_C_like"/>
    <property type="match status" value="1"/>
</dbReference>
<sequence>MRQGFNVRPPVGRDTVLEAVMESLRRPGGHGAVVVADAGTGKSSLATAVAGKLKGRVEVHRIHTSSSLSTVPYGALAPLISDLDPRETDSPLAVMRSLMGRLFPDARYESATAPLLIVDDADSLDEASGDLVMQLVASGRIRVLLLTRRIAGLPAGLSNLVWEGVLSRHDLPPLTEAQVHELCVQVLDGPVLTSTSTDLARVSGGNPMLVLALLAETVRAESLVFRHGVWLLHEQMLPPEGRLGDLLRAQMSGLSTEERDALEIIALAEPLPAAAAFSLGLHRAVDSLTEAKLVVLSGDPVRLLQLKHPLYGDVVRRLVPAARSARLRRRLLTVSDPGADAGENLLRWVSWSLDCGADVPDSSLVAAAYRANNLFDSSSAFRLASAVKDPAYAMAARVQAARARFQDGKPEAARELIDGVSAAAADLTTLKMAILIRVELFRLQQTDDGGLSAIAADWLAGVDRIEESAGENADSELAADILSSRRGGRLLDLTGRILEGRFGSAEEELRTILAAGLRAHDDEAVLIAKTLLAEILTETGRLQAAYSLSQDAVTMLDLGGHRFMAYYQFVLYRHLTVLLWLGKWDEIHSTIQIGVSGVFGALVHVAGVVDLTKAVTHLRTNDTKEAMVRLSAAVEGLRTSDSEGLLTLALGLGAFVAASSGQPILAEELLADADSRKPRGAATYRLLAKGYETAARSILSPERQAAKTLSELADEAENAGFVSVELELRFLSLSLGDMEGLNRLQKIAEDFEGPQASVLGRFARAILDDDADELLLMGSDPVEPGWERLAGQCTAAAHRIAKARGDHALLQRVQRVLSKQRGGTGSRTKAGIPLLTRRERDVAALVMQGYRNAEIAERLFLSVRTVEGHIYRTFEKLGISKREELKQELLARDGSA</sequence>
<organism evidence="5 6">
    <name type="scientific">Arthrobacter sunyaminii</name>
    <dbReference type="NCBI Taxonomy" id="2816859"/>
    <lineage>
        <taxon>Bacteria</taxon>
        <taxon>Bacillati</taxon>
        <taxon>Actinomycetota</taxon>
        <taxon>Actinomycetes</taxon>
        <taxon>Micrococcales</taxon>
        <taxon>Micrococcaceae</taxon>
        <taxon>Arthrobacter</taxon>
    </lineage>
</organism>
<evidence type="ECO:0000313" key="6">
    <source>
        <dbReference type="Proteomes" id="UP000680588"/>
    </source>
</evidence>
<dbReference type="EMBL" id="CP076456">
    <property type="protein sequence ID" value="QWQ37138.1"/>
    <property type="molecule type" value="Genomic_DNA"/>
</dbReference>
<dbReference type="InterPro" id="IPR000792">
    <property type="entry name" value="Tscrpt_reg_LuxR_C"/>
</dbReference>
<reference evidence="5" key="1">
    <citation type="submission" date="2021-06" db="EMBL/GenBank/DDBJ databases">
        <title>Novel species in genus Arthrobacter.</title>
        <authorList>
            <person name="Zhang G."/>
        </authorList>
    </citation>
    <scope>NUCLEOTIDE SEQUENCE</scope>
    <source>
        <strain evidence="5">Zg-ZUI122</strain>
    </source>
</reference>
<dbReference type="InterPro" id="IPR027417">
    <property type="entry name" value="P-loop_NTPase"/>
</dbReference>
<dbReference type="GO" id="GO:0003677">
    <property type="term" value="F:DNA binding"/>
    <property type="evidence" value="ECO:0007669"/>
    <property type="project" value="UniProtKB-KW"/>
</dbReference>
<dbReference type="SMART" id="SM00421">
    <property type="entry name" value="HTH_LUXR"/>
    <property type="match status" value="1"/>
</dbReference>
<dbReference type="KEGG" id="asun:KG104_05050"/>
<dbReference type="SMART" id="SM00382">
    <property type="entry name" value="AAA"/>
    <property type="match status" value="1"/>
</dbReference>
<evidence type="ECO:0000256" key="3">
    <source>
        <dbReference type="ARBA" id="ARBA00023163"/>
    </source>
</evidence>
<dbReference type="Gene3D" id="3.40.50.300">
    <property type="entry name" value="P-loop containing nucleotide triphosphate hydrolases"/>
    <property type="match status" value="1"/>
</dbReference>
<dbReference type="RefSeq" id="WP_207347449.1">
    <property type="nucleotide sequence ID" value="NZ_CP076456.1"/>
</dbReference>
<dbReference type="Proteomes" id="UP000680588">
    <property type="component" value="Chromosome"/>
</dbReference>
<proteinExistence type="predicted"/>
<dbReference type="SUPFAM" id="SSF52540">
    <property type="entry name" value="P-loop containing nucleoside triphosphate hydrolases"/>
    <property type="match status" value="1"/>
</dbReference>
<dbReference type="InterPro" id="IPR041664">
    <property type="entry name" value="AAA_16"/>
</dbReference>
<dbReference type="PANTHER" id="PTHR44688">
    <property type="entry name" value="DNA-BINDING TRANSCRIPTIONAL ACTIVATOR DEVR_DOSR"/>
    <property type="match status" value="1"/>
</dbReference>
<dbReference type="InterPro" id="IPR016032">
    <property type="entry name" value="Sig_transdc_resp-reg_C-effctor"/>
</dbReference>
<name>A0A975S7A6_9MICC</name>
<dbReference type="PRINTS" id="PR00038">
    <property type="entry name" value="HTHLUXR"/>
</dbReference>
<feature type="domain" description="HTH luxR-type" evidence="4">
    <location>
        <begin position="828"/>
        <end position="893"/>
    </location>
</feature>
<evidence type="ECO:0000259" key="4">
    <source>
        <dbReference type="PROSITE" id="PS50043"/>
    </source>
</evidence>
<keyword evidence="2" id="KW-0238">DNA-binding</keyword>
<dbReference type="Pfam" id="PF00196">
    <property type="entry name" value="GerE"/>
    <property type="match status" value="1"/>
</dbReference>
<keyword evidence="1" id="KW-0805">Transcription regulation</keyword>
<dbReference type="PROSITE" id="PS50043">
    <property type="entry name" value="HTH_LUXR_2"/>
    <property type="match status" value="1"/>
</dbReference>
<dbReference type="SUPFAM" id="SSF46894">
    <property type="entry name" value="C-terminal effector domain of the bipartite response regulators"/>
    <property type="match status" value="1"/>
</dbReference>
<dbReference type="AlphaFoldDB" id="A0A975S7A6"/>